<gene>
    <name evidence="2" type="ORF">N4264_03390</name>
</gene>
<keyword evidence="1" id="KW-0472">Membrane</keyword>
<keyword evidence="1" id="KW-0812">Transmembrane</keyword>
<reference evidence="2" key="1">
    <citation type="submission" date="2022-09" db="EMBL/GenBank/DDBJ databases">
        <title>Tahibacter sp. nov., isolated from a fresh water.</title>
        <authorList>
            <person name="Baek J.H."/>
            <person name="Lee J.K."/>
            <person name="Kim J.M."/>
            <person name="Jeon C.O."/>
        </authorList>
    </citation>
    <scope>NUCLEOTIDE SEQUENCE</scope>
    <source>
        <strain evidence="2">W38</strain>
    </source>
</reference>
<accession>A0ABY6BG17</accession>
<dbReference type="RefSeq" id="WP_261695668.1">
    <property type="nucleotide sequence ID" value="NZ_CP104694.1"/>
</dbReference>
<feature type="transmembrane region" description="Helical" evidence="1">
    <location>
        <begin position="16"/>
        <end position="33"/>
    </location>
</feature>
<protein>
    <submittedName>
        <fullName evidence="2">Xanthomonadin biosynthesis protein</fullName>
    </submittedName>
</protein>
<feature type="transmembrane region" description="Helical" evidence="1">
    <location>
        <begin position="183"/>
        <end position="205"/>
    </location>
</feature>
<sequence length="237" mass="25321">MPPDLPLPQPAWRDRLFALLLIAYFPLLVTALVTRRAVLSIAAGLVLLSVLLWPSLIRGGRVAWTFWGLSAAGGAALIVHGNADAALLLLPVLINAAIAGFFARTLLPGNRPLVARAIVAIEGEERLALPGVAGYALGLTWAWAIVLGAQALVLLAGAVLAVPGGILDDLGIAPAFAVSRDTFIWYGHVGSYGVIALCFAAEFAYRHWHLRHLPHLSARQFASNLSRNWRSIVHQAD</sequence>
<proteinExistence type="predicted"/>
<name>A0ABY6BG17_9GAMM</name>
<feature type="transmembrane region" description="Helical" evidence="1">
    <location>
        <begin position="62"/>
        <end position="79"/>
    </location>
</feature>
<feature type="transmembrane region" description="Helical" evidence="1">
    <location>
        <begin position="38"/>
        <end position="56"/>
    </location>
</feature>
<dbReference type="EMBL" id="CP104694">
    <property type="protein sequence ID" value="UXI68709.1"/>
    <property type="molecule type" value="Genomic_DNA"/>
</dbReference>
<feature type="transmembrane region" description="Helical" evidence="1">
    <location>
        <begin position="86"/>
        <end position="107"/>
    </location>
</feature>
<evidence type="ECO:0000313" key="3">
    <source>
        <dbReference type="Proteomes" id="UP001064632"/>
    </source>
</evidence>
<evidence type="ECO:0000313" key="2">
    <source>
        <dbReference type="EMBL" id="UXI68709.1"/>
    </source>
</evidence>
<keyword evidence="1" id="KW-1133">Transmembrane helix</keyword>
<evidence type="ECO:0000256" key="1">
    <source>
        <dbReference type="SAM" id="Phobius"/>
    </source>
</evidence>
<dbReference type="Proteomes" id="UP001064632">
    <property type="component" value="Chromosome"/>
</dbReference>
<keyword evidence="3" id="KW-1185">Reference proteome</keyword>
<organism evidence="2 3">
    <name type="scientific">Tahibacter amnicola</name>
    <dbReference type="NCBI Taxonomy" id="2976241"/>
    <lineage>
        <taxon>Bacteria</taxon>
        <taxon>Pseudomonadati</taxon>
        <taxon>Pseudomonadota</taxon>
        <taxon>Gammaproteobacteria</taxon>
        <taxon>Lysobacterales</taxon>
        <taxon>Rhodanobacteraceae</taxon>
        <taxon>Tahibacter</taxon>
    </lineage>
</organism>